<protein>
    <submittedName>
        <fullName evidence="8">Pilus assembly protein</fullName>
    </submittedName>
</protein>
<dbReference type="InterPro" id="IPR042094">
    <property type="entry name" value="T2SS_GspF_sf"/>
</dbReference>
<evidence type="ECO:0000259" key="7">
    <source>
        <dbReference type="Pfam" id="PF00482"/>
    </source>
</evidence>
<dbReference type="Pfam" id="PF00482">
    <property type="entry name" value="T2SSF"/>
    <property type="match status" value="1"/>
</dbReference>
<comment type="subcellular location">
    <subcellularLocation>
        <location evidence="1">Cell membrane</location>
        <topology evidence="1">Multi-pass membrane protein</topology>
    </subcellularLocation>
</comment>
<dbReference type="PANTHER" id="PTHR35007">
    <property type="entry name" value="INTEGRAL MEMBRANE PROTEIN-RELATED"/>
    <property type="match status" value="1"/>
</dbReference>
<dbReference type="InterPro" id="IPR018076">
    <property type="entry name" value="T2SS_GspF_dom"/>
</dbReference>
<feature type="domain" description="Type II secretion system protein GspF" evidence="7">
    <location>
        <begin position="114"/>
        <end position="237"/>
    </location>
</feature>
<sequence>MMWLAAAGAMICVTALAWWATRRLAPALRRYRERYTRDAGLRFTELFLFVEPSWLWACAVTLALLAAMSAFALTASGVAAVGTGVAALRAPAMLAGLLRRRRVRRFEQQLPMALLMLASALRAGVALTPALRQVVAQGGAPLAQEFGLMLREQRLGVPWDEALARLNTRMTAESTTLMVAAMRTAAQTGGNLAEALDSIAQTLFARLQLQARLRTLTAQGRMQAWIVGALPVLLLIALDRLEPDIMMPLWHTPAGWAVLAVLGGLETAGVLLIRRIVRIDI</sequence>
<evidence type="ECO:0000256" key="2">
    <source>
        <dbReference type="ARBA" id="ARBA00022475"/>
    </source>
</evidence>
<evidence type="ECO:0000256" key="3">
    <source>
        <dbReference type="ARBA" id="ARBA00022692"/>
    </source>
</evidence>
<evidence type="ECO:0000256" key="1">
    <source>
        <dbReference type="ARBA" id="ARBA00004651"/>
    </source>
</evidence>
<keyword evidence="4 6" id="KW-1133">Transmembrane helix</keyword>
<feature type="transmembrane region" description="Helical" evidence="6">
    <location>
        <begin position="222"/>
        <end position="241"/>
    </location>
</feature>
<gene>
    <name evidence="8" type="ORF">BIZ92_27625</name>
</gene>
<proteinExistence type="predicted"/>
<dbReference type="Proteomes" id="UP000187251">
    <property type="component" value="Unassembled WGS sequence"/>
</dbReference>
<evidence type="ECO:0000256" key="6">
    <source>
        <dbReference type="SAM" id="Phobius"/>
    </source>
</evidence>
<reference evidence="8 9" key="1">
    <citation type="submission" date="2016-09" db="EMBL/GenBank/DDBJ databases">
        <title>Phylogenomics of Achromobacter.</title>
        <authorList>
            <person name="Jeukens J."/>
            <person name="Freschi L."/>
            <person name="Vincent A.T."/>
            <person name="Emond-Rheault J.-G."/>
            <person name="Kukavica-Ibrulj I."/>
            <person name="Charette S.J."/>
            <person name="Levesque R.C."/>
        </authorList>
    </citation>
    <scope>NUCLEOTIDE SEQUENCE [LARGE SCALE GENOMIC DNA]</scope>
    <source>
        <strain evidence="8 9">AUS488</strain>
    </source>
</reference>
<dbReference type="OrthoDB" id="597333at2"/>
<organism evidence="8 9">
    <name type="scientific">Alcaligenes xylosoxydans xylosoxydans</name>
    <name type="common">Achromobacter xylosoxidans</name>
    <dbReference type="NCBI Taxonomy" id="85698"/>
    <lineage>
        <taxon>Bacteria</taxon>
        <taxon>Pseudomonadati</taxon>
        <taxon>Pseudomonadota</taxon>
        <taxon>Betaproteobacteria</taxon>
        <taxon>Burkholderiales</taxon>
        <taxon>Alcaligenaceae</taxon>
        <taxon>Achromobacter</taxon>
    </lineage>
</organism>
<dbReference type="PANTHER" id="PTHR35007:SF1">
    <property type="entry name" value="PILUS ASSEMBLY PROTEIN"/>
    <property type="match status" value="1"/>
</dbReference>
<evidence type="ECO:0000256" key="5">
    <source>
        <dbReference type="ARBA" id="ARBA00023136"/>
    </source>
</evidence>
<dbReference type="EMBL" id="MJMN01000017">
    <property type="protein sequence ID" value="OMG85142.1"/>
    <property type="molecule type" value="Genomic_DNA"/>
</dbReference>
<dbReference type="GO" id="GO:0005886">
    <property type="term" value="C:plasma membrane"/>
    <property type="evidence" value="ECO:0007669"/>
    <property type="project" value="UniProtKB-SubCell"/>
</dbReference>
<feature type="transmembrane region" description="Helical" evidence="6">
    <location>
        <begin position="46"/>
        <end position="72"/>
    </location>
</feature>
<keyword evidence="2" id="KW-1003">Cell membrane</keyword>
<feature type="transmembrane region" description="Helical" evidence="6">
    <location>
        <begin position="78"/>
        <end position="98"/>
    </location>
</feature>
<accession>A0A1R1JSD3</accession>
<evidence type="ECO:0000313" key="9">
    <source>
        <dbReference type="Proteomes" id="UP000187251"/>
    </source>
</evidence>
<feature type="transmembrane region" description="Helical" evidence="6">
    <location>
        <begin position="253"/>
        <end position="273"/>
    </location>
</feature>
<keyword evidence="5 6" id="KW-0472">Membrane</keyword>
<keyword evidence="3 6" id="KW-0812">Transmembrane</keyword>
<evidence type="ECO:0000256" key="4">
    <source>
        <dbReference type="ARBA" id="ARBA00022989"/>
    </source>
</evidence>
<feature type="transmembrane region" description="Helical" evidence="6">
    <location>
        <begin position="6"/>
        <end position="25"/>
    </location>
</feature>
<evidence type="ECO:0000313" key="8">
    <source>
        <dbReference type="EMBL" id="OMG85142.1"/>
    </source>
</evidence>
<dbReference type="Gene3D" id="1.20.81.30">
    <property type="entry name" value="Type II secretion system (T2SS), domain F"/>
    <property type="match status" value="1"/>
</dbReference>
<dbReference type="RefSeq" id="WP_076412755.1">
    <property type="nucleotide sequence ID" value="NZ_AP028040.1"/>
</dbReference>
<comment type="caution">
    <text evidence="8">The sequence shown here is derived from an EMBL/GenBank/DDBJ whole genome shotgun (WGS) entry which is preliminary data.</text>
</comment>
<dbReference type="AlphaFoldDB" id="A0A1R1JSD3"/>
<name>A0A1R1JSD3_ALCXX</name>